<feature type="transmembrane region" description="Helical" evidence="8">
    <location>
        <begin position="158"/>
        <end position="179"/>
    </location>
</feature>
<dbReference type="PANTHER" id="PTHR30472:SF1">
    <property type="entry name" value="FE(3+) DICITRATE TRANSPORT SYSTEM PERMEASE PROTEIN FECC-RELATED"/>
    <property type="match status" value="1"/>
</dbReference>
<feature type="transmembrane region" description="Helical" evidence="8">
    <location>
        <begin position="124"/>
        <end position="146"/>
    </location>
</feature>
<evidence type="ECO:0000256" key="1">
    <source>
        <dbReference type="ARBA" id="ARBA00004651"/>
    </source>
</evidence>
<protein>
    <submittedName>
        <fullName evidence="9">Uncharacterized protein</fullName>
    </submittedName>
</protein>
<feature type="transmembrane region" description="Helical" evidence="8">
    <location>
        <begin position="316"/>
        <end position="336"/>
    </location>
</feature>
<dbReference type="RefSeq" id="WP_051524003.1">
    <property type="nucleotide sequence ID" value="NZ_AP018933.1"/>
</dbReference>
<proteinExistence type="inferred from homology"/>
<dbReference type="Pfam" id="PF01032">
    <property type="entry name" value="FecCD"/>
    <property type="match status" value="1"/>
</dbReference>
<dbReference type="GO" id="GO:0033214">
    <property type="term" value="P:siderophore-iron import into cell"/>
    <property type="evidence" value="ECO:0007669"/>
    <property type="project" value="TreeGrafter"/>
</dbReference>
<evidence type="ECO:0000256" key="4">
    <source>
        <dbReference type="ARBA" id="ARBA00022475"/>
    </source>
</evidence>
<comment type="subcellular location">
    <subcellularLocation>
        <location evidence="1">Cell membrane</location>
        <topology evidence="1">Multi-pass membrane protein</topology>
    </subcellularLocation>
</comment>
<dbReference type="GO" id="GO:0005886">
    <property type="term" value="C:plasma membrane"/>
    <property type="evidence" value="ECO:0007669"/>
    <property type="project" value="UniProtKB-SubCell"/>
</dbReference>
<dbReference type="InterPro" id="IPR037294">
    <property type="entry name" value="ABC_BtuC-like"/>
</dbReference>
<dbReference type="Gene3D" id="1.10.3470.10">
    <property type="entry name" value="ABC transporter involved in vitamin B12 uptake, BtuC"/>
    <property type="match status" value="1"/>
</dbReference>
<dbReference type="PANTHER" id="PTHR30472">
    <property type="entry name" value="FERRIC ENTEROBACTIN TRANSPORT SYSTEM PERMEASE PROTEIN"/>
    <property type="match status" value="1"/>
</dbReference>
<evidence type="ECO:0000256" key="7">
    <source>
        <dbReference type="ARBA" id="ARBA00023136"/>
    </source>
</evidence>
<organism evidence="9 10">
    <name type="scientific">Zymobacter palmae</name>
    <dbReference type="NCBI Taxonomy" id="33074"/>
    <lineage>
        <taxon>Bacteria</taxon>
        <taxon>Pseudomonadati</taxon>
        <taxon>Pseudomonadota</taxon>
        <taxon>Gammaproteobacteria</taxon>
        <taxon>Oceanospirillales</taxon>
        <taxon>Halomonadaceae</taxon>
        <taxon>Zymobacter group</taxon>
        <taxon>Zymobacter</taxon>
    </lineage>
</organism>
<keyword evidence="10" id="KW-1185">Reference proteome</keyword>
<feature type="transmembrane region" description="Helical" evidence="8">
    <location>
        <begin position="14"/>
        <end position="34"/>
    </location>
</feature>
<feature type="transmembrane region" description="Helical" evidence="8">
    <location>
        <begin position="100"/>
        <end position="117"/>
    </location>
</feature>
<dbReference type="CDD" id="cd06550">
    <property type="entry name" value="TM_ABC_iron-siderophores_like"/>
    <property type="match status" value="1"/>
</dbReference>
<keyword evidence="4" id="KW-1003">Cell membrane</keyword>
<sequence length="341" mass="35277">MSTSFPSPAQRQTLWWLCALLLLVVIAVSLMVGARSIAPTTVWQALTSDCSASRQADCVIIEQARLPRTLMGVMVGAALGLSGCLMQQLTRNPLADPGVLGVNAGASLAVVLCVALSGQTAMPWLVGAAFCGALLSSLVLMVLGALTGRGHVDPIRLTLIGVAMGAALEGLSSGIALLDPTTFDQMRFWRTGSLDIHGMTALKAAALPMGLGLMIVLLIGRGLEALALGDQLAASLGSRTHITHALGIVAIALLCGSAVAAVGPIAFLGLMAPHLAARLSSGSARWQLYWALLITPLLLLCADIAGRVLFSGEVRVSILTAVLGAPVLIVLARRMWRGTAR</sequence>
<keyword evidence="6 8" id="KW-1133">Transmembrane helix</keyword>
<keyword evidence="3" id="KW-0813">Transport</keyword>
<evidence type="ECO:0000256" key="5">
    <source>
        <dbReference type="ARBA" id="ARBA00022692"/>
    </source>
</evidence>
<dbReference type="EMBL" id="AP018933">
    <property type="protein sequence ID" value="BBG30091.1"/>
    <property type="molecule type" value="Genomic_DNA"/>
</dbReference>
<gene>
    <name evidence="9" type="ORF">ZBT109_1331</name>
</gene>
<feature type="transmembrane region" description="Helical" evidence="8">
    <location>
        <begin position="70"/>
        <end position="88"/>
    </location>
</feature>
<reference evidence="9 10" key="1">
    <citation type="submission" date="2018-09" db="EMBL/GenBank/DDBJ databases">
        <title>Zymobacter palmae IAM14233 (=T109) whole genome analysis.</title>
        <authorList>
            <person name="Yanase H."/>
        </authorList>
    </citation>
    <scope>NUCLEOTIDE SEQUENCE [LARGE SCALE GENOMIC DNA]</scope>
    <source>
        <strain evidence="9 10">IAM14233</strain>
    </source>
</reference>
<evidence type="ECO:0000256" key="6">
    <source>
        <dbReference type="ARBA" id="ARBA00022989"/>
    </source>
</evidence>
<evidence type="ECO:0000313" key="10">
    <source>
        <dbReference type="Proteomes" id="UP000267342"/>
    </source>
</evidence>
<dbReference type="AlphaFoldDB" id="A0A348HEN9"/>
<dbReference type="STRING" id="1123510.GCA_000620025_00322"/>
<evidence type="ECO:0000256" key="2">
    <source>
        <dbReference type="ARBA" id="ARBA00007935"/>
    </source>
</evidence>
<dbReference type="KEGG" id="zpl:ZBT109_1331"/>
<feature type="transmembrane region" description="Helical" evidence="8">
    <location>
        <begin position="200"/>
        <end position="222"/>
    </location>
</feature>
<dbReference type="InterPro" id="IPR000522">
    <property type="entry name" value="ABC_transptr_permease_BtuC"/>
</dbReference>
<feature type="transmembrane region" description="Helical" evidence="8">
    <location>
        <begin position="288"/>
        <end position="310"/>
    </location>
</feature>
<accession>A0A348HEN9</accession>
<keyword evidence="7 8" id="KW-0472">Membrane</keyword>
<dbReference type="OrthoDB" id="9055647at2"/>
<dbReference type="Proteomes" id="UP000267342">
    <property type="component" value="Chromosome"/>
</dbReference>
<evidence type="ECO:0000256" key="3">
    <source>
        <dbReference type="ARBA" id="ARBA00022448"/>
    </source>
</evidence>
<evidence type="ECO:0000256" key="8">
    <source>
        <dbReference type="SAM" id="Phobius"/>
    </source>
</evidence>
<name>A0A348HEN9_9GAMM</name>
<dbReference type="GO" id="GO:0022857">
    <property type="term" value="F:transmembrane transporter activity"/>
    <property type="evidence" value="ECO:0007669"/>
    <property type="project" value="InterPro"/>
</dbReference>
<comment type="similarity">
    <text evidence="2">Belongs to the binding-protein-dependent transport system permease family. FecCD subfamily.</text>
</comment>
<keyword evidence="5 8" id="KW-0812">Transmembrane</keyword>
<dbReference type="SUPFAM" id="SSF81345">
    <property type="entry name" value="ABC transporter involved in vitamin B12 uptake, BtuC"/>
    <property type="match status" value="1"/>
</dbReference>
<evidence type="ECO:0000313" key="9">
    <source>
        <dbReference type="EMBL" id="BBG30091.1"/>
    </source>
</evidence>
<feature type="transmembrane region" description="Helical" evidence="8">
    <location>
        <begin position="242"/>
        <end position="267"/>
    </location>
</feature>